<proteinExistence type="predicted"/>
<dbReference type="Proteomes" id="UP001519309">
    <property type="component" value="Unassembled WGS sequence"/>
</dbReference>
<protein>
    <recommendedName>
        <fullName evidence="5">Phosphatidylglycerol lysyltransferase C-terminal domain-containing protein</fullName>
    </recommendedName>
</protein>
<dbReference type="AlphaFoldDB" id="A0A1B1AZP8"/>
<evidence type="ECO:0000313" key="2">
    <source>
        <dbReference type="EMBL" id="MBP2056275.1"/>
    </source>
</evidence>
<dbReference type="EMBL" id="JAGGLP010000043">
    <property type="protein sequence ID" value="MBP2056275.1"/>
    <property type="molecule type" value="Genomic_DNA"/>
</dbReference>
<keyword evidence="4" id="KW-1185">Reference proteome</keyword>
<gene>
    <name evidence="1" type="ORF">AVL59_22995</name>
    <name evidence="2" type="ORF">J2Z21_009293</name>
</gene>
<accession>A0A1B1AZP8</accession>
<name>A0A1B1AZP8_9ACTN</name>
<dbReference type="EMBL" id="CP016279">
    <property type="protein sequence ID" value="ANP52056.1"/>
    <property type="molecule type" value="Genomic_DNA"/>
</dbReference>
<dbReference type="RefSeq" id="WP_067307542.1">
    <property type="nucleotide sequence ID" value="NZ_CP016279.1"/>
</dbReference>
<reference evidence="2 4" key="2">
    <citation type="submission" date="2021-03" db="EMBL/GenBank/DDBJ databases">
        <title>Genomic Encyclopedia of Type Strains, Phase IV (KMG-IV): sequencing the most valuable type-strain genomes for metagenomic binning, comparative biology and taxonomic classification.</title>
        <authorList>
            <person name="Goeker M."/>
        </authorList>
    </citation>
    <scope>NUCLEOTIDE SEQUENCE [LARGE SCALE GENOMIC DNA]</scope>
    <source>
        <strain evidence="2 4">DSM 40499</strain>
    </source>
</reference>
<sequence length="351" mass="39245">MAMGFSSAIADFDQKQFDALDTKAGAASSYSRLRQQEQDARWTSRYLGWHEGDVLKAAIPVYRYRMRSWPDPSYDPGSWGLSGAIGDECSPRDSLMIGGCIDRRTGFHVDEGARTPGELRRLLAEVAKLAADKDLCLVFPYMYLNAKEALDAATDGRIVWGQLEREAHLFGLVDPDWEAKFPAKIRYRLRQDQRTIADVPMTVNKASWDEVDPWASELIAQHSAAKGQKVWPEFVSDRLSAWQDNPDVDLVVFTAEAAGLRGVQTILLWGNELEIYEIGLSGEESKERFALYLNLVFHLPIQYARAHQGIDHIRLGSRSETPKSLRGGVFQELHGGVLSIAETKSLARSGS</sequence>
<organism evidence="1 3">
    <name type="scientific">Streptomyces griseochromogenes</name>
    <dbReference type="NCBI Taxonomy" id="68214"/>
    <lineage>
        <taxon>Bacteria</taxon>
        <taxon>Bacillati</taxon>
        <taxon>Actinomycetota</taxon>
        <taxon>Actinomycetes</taxon>
        <taxon>Kitasatosporales</taxon>
        <taxon>Streptomycetaceae</taxon>
        <taxon>Streptomyces</taxon>
    </lineage>
</organism>
<reference evidence="1 3" key="1">
    <citation type="submission" date="2016-06" db="EMBL/GenBank/DDBJ databases">
        <title>Complete genome sequence of Streptomyces griseochromogenes ATCC 14511, the Blasticidin S producer.</title>
        <authorList>
            <person name="Wu L."/>
        </authorList>
    </citation>
    <scope>NUCLEOTIDE SEQUENCE [LARGE SCALE GENOMIC DNA]</scope>
    <source>
        <strain evidence="1 3">ATCC 14511</strain>
    </source>
</reference>
<evidence type="ECO:0000313" key="4">
    <source>
        <dbReference type="Proteomes" id="UP001519309"/>
    </source>
</evidence>
<dbReference type="KEGG" id="sgs:AVL59_22995"/>
<evidence type="ECO:0000313" key="3">
    <source>
        <dbReference type="Proteomes" id="UP000092659"/>
    </source>
</evidence>
<dbReference type="Proteomes" id="UP000092659">
    <property type="component" value="Chromosome"/>
</dbReference>
<dbReference type="OrthoDB" id="3521359at2"/>
<evidence type="ECO:0000313" key="1">
    <source>
        <dbReference type="EMBL" id="ANP52056.1"/>
    </source>
</evidence>
<evidence type="ECO:0008006" key="5">
    <source>
        <dbReference type="Google" id="ProtNLM"/>
    </source>
</evidence>